<gene>
    <name evidence="1" type="ORF">PARC_a1618</name>
</gene>
<sequence length="287" mass="31713">MRNLILSGITVTSLLLGGCSLAPKEKDVTPLELNQDDSFAMQVLKSGFDSVPFNIKDQELSEDEYQNVLNYGTSASIGLLAGGGLGALKGLGFAALMNAGGNPNKDKIHFVAWIPVTDFDISKGLDARNYISKHYMEPALKAYLNSADNKNSTVPSVYQDFSYGNLQVEGSACFDFYLGLEELNCKILGGQGLWTIRYANELTGTPFKPSVKAEKYIVARFSDSLYRSAVLLKYIQTDMMYAYVPPFGHRTNHINEIVSDTALRNTPYIMGKNNTRHFFVKKVNKKG</sequence>
<evidence type="ECO:0008006" key="3">
    <source>
        <dbReference type="Google" id="ProtNLM"/>
    </source>
</evidence>
<name>A0A290S3G3_9GAMM</name>
<evidence type="ECO:0000313" key="1">
    <source>
        <dbReference type="EMBL" id="ATC86215.1"/>
    </source>
</evidence>
<dbReference type="AlphaFoldDB" id="A0A290S3G3"/>
<evidence type="ECO:0000313" key="2">
    <source>
        <dbReference type="Proteomes" id="UP000016505"/>
    </source>
</evidence>
<dbReference type="EMBL" id="CP011025">
    <property type="protein sequence ID" value="ATC86215.1"/>
    <property type="molecule type" value="Genomic_DNA"/>
</dbReference>
<dbReference type="PROSITE" id="PS51257">
    <property type="entry name" value="PROKAR_LIPOPROTEIN"/>
    <property type="match status" value="1"/>
</dbReference>
<accession>A0A290S3G3</accession>
<dbReference type="OrthoDB" id="7069291at2"/>
<reference evidence="1 2" key="1">
    <citation type="journal article" date="2012" name="J. Bacteriol.">
        <title>Genome sequences of type strains of seven species of the marine bacterium Pseudoalteromonas.</title>
        <authorList>
            <person name="Xie B.B."/>
            <person name="Shu Y.L."/>
            <person name="Qin Q.L."/>
            <person name="Rong J.C."/>
            <person name="Zhang X.Y."/>
            <person name="Chen X.L."/>
            <person name="Shi M."/>
            <person name="He H.L."/>
            <person name="Zhou B.C."/>
            <person name="Zhang Y.Z."/>
        </authorList>
    </citation>
    <scope>NUCLEOTIDE SEQUENCE [LARGE SCALE GENOMIC DNA]</scope>
    <source>
        <strain evidence="1 2">A 37-1-2</strain>
    </source>
</reference>
<protein>
    <recommendedName>
        <fullName evidence="3">Lipoprotein</fullName>
    </recommendedName>
</protein>
<proteinExistence type="predicted"/>
<dbReference type="RefSeq" id="WP_010553515.1">
    <property type="nucleotide sequence ID" value="NZ_CP011025.1"/>
</dbReference>
<organism evidence="1 2">
    <name type="scientific">Pseudoalteromonas arctica A 37-1-2</name>
    <dbReference type="NCBI Taxonomy" id="1117313"/>
    <lineage>
        <taxon>Bacteria</taxon>
        <taxon>Pseudomonadati</taxon>
        <taxon>Pseudomonadota</taxon>
        <taxon>Gammaproteobacteria</taxon>
        <taxon>Alteromonadales</taxon>
        <taxon>Pseudoalteromonadaceae</taxon>
        <taxon>Pseudoalteromonas</taxon>
    </lineage>
</organism>
<dbReference type="Proteomes" id="UP000016505">
    <property type="component" value="Chromosome I"/>
</dbReference>
<dbReference type="KEGG" id="part:PARC_a1618"/>